<dbReference type="AlphaFoldDB" id="A0A2A9NJM3"/>
<accession>A0A2A9NJM3</accession>
<dbReference type="EMBL" id="KZ301991">
    <property type="protein sequence ID" value="PFH51185.1"/>
    <property type="molecule type" value="Genomic_DNA"/>
</dbReference>
<feature type="transmembrane region" description="Helical" evidence="5">
    <location>
        <begin position="156"/>
        <end position="177"/>
    </location>
</feature>
<gene>
    <name evidence="6" type="ORF">AMATHDRAFT_3316</name>
</gene>
<keyword evidence="2 5" id="KW-0812">Transmembrane</keyword>
<feature type="transmembrane region" description="Helical" evidence="5">
    <location>
        <begin position="509"/>
        <end position="529"/>
    </location>
</feature>
<dbReference type="Gene3D" id="1.20.1740.10">
    <property type="entry name" value="Amino acid/polyamine transporter I"/>
    <property type="match status" value="1"/>
</dbReference>
<evidence type="ECO:0000256" key="1">
    <source>
        <dbReference type="ARBA" id="ARBA00004141"/>
    </source>
</evidence>
<feature type="transmembrane region" description="Helical" evidence="5">
    <location>
        <begin position="535"/>
        <end position="552"/>
    </location>
</feature>
<feature type="transmembrane region" description="Helical" evidence="5">
    <location>
        <begin position="242"/>
        <end position="263"/>
    </location>
</feature>
<feature type="transmembrane region" description="Helical" evidence="5">
    <location>
        <begin position="319"/>
        <end position="343"/>
    </location>
</feature>
<feature type="transmembrane region" description="Helical" evidence="5">
    <location>
        <begin position="270"/>
        <end position="294"/>
    </location>
</feature>
<dbReference type="OrthoDB" id="1718410at2759"/>
<evidence type="ECO:0000256" key="4">
    <source>
        <dbReference type="ARBA" id="ARBA00023136"/>
    </source>
</evidence>
<feature type="transmembrane region" description="Helical" evidence="5">
    <location>
        <begin position="396"/>
        <end position="426"/>
    </location>
</feature>
<dbReference type="PANTHER" id="PTHR43243">
    <property type="entry name" value="INNER MEMBRANE TRANSPORTER YGJI-RELATED"/>
    <property type="match status" value="1"/>
</dbReference>
<keyword evidence="3 5" id="KW-1133">Transmembrane helix</keyword>
<evidence type="ECO:0000256" key="5">
    <source>
        <dbReference type="SAM" id="Phobius"/>
    </source>
</evidence>
<organism evidence="6 7">
    <name type="scientific">Amanita thiersii Skay4041</name>
    <dbReference type="NCBI Taxonomy" id="703135"/>
    <lineage>
        <taxon>Eukaryota</taxon>
        <taxon>Fungi</taxon>
        <taxon>Dikarya</taxon>
        <taxon>Basidiomycota</taxon>
        <taxon>Agaricomycotina</taxon>
        <taxon>Agaricomycetes</taxon>
        <taxon>Agaricomycetidae</taxon>
        <taxon>Agaricales</taxon>
        <taxon>Pluteineae</taxon>
        <taxon>Amanitaceae</taxon>
        <taxon>Amanita</taxon>
    </lineage>
</organism>
<protein>
    <recommendedName>
        <fullName evidence="8">Amino acid permease/ SLC12A domain-containing protein</fullName>
    </recommendedName>
</protein>
<evidence type="ECO:0000256" key="3">
    <source>
        <dbReference type="ARBA" id="ARBA00022989"/>
    </source>
</evidence>
<feature type="transmembrane region" description="Helical" evidence="5">
    <location>
        <begin position="447"/>
        <end position="466"/>
    </location>
</feature>
<proteinExistence type="predicted"/>
<keyword evidence="7" id="KW-1185">Reference proteome</keyword>
<dbReference type="STRING" id="703135.A0A2A9NJM3"/>
<evidence type="ECO:0000313" key="7">
    <source>
        <dbReference type="Proteomes" id="UP000242287"/>
    </source>
</evidence>
<dbReference type="Proteomes" id="UP000242287">
    <property type="component" value="Unassembled WGS sequence"/>
</dbReference>
<dbReference type="Pfam" id="PF13520">
    <property type="entry name" value="AA_permease_2"/>
    <property type="match status" value="1"/>
</dbReference>
<reference evidence="6 7" key="1">
    <citation type="submission" date="2014-02" db="EMBL/GenBank/DDBJ databases">
        <title>Transposable element dynamics among asymbiotic and ectomycorrhizal Amanita fungi.</title>
        <authorList>
            <consortium name="DOE Joint Genome Institute"/>
            <person name="Hess J."/>
            <person name="Skrede I."/>
            <person name="Wolfe B."/>
            <person name="LaButti K."/>
            <person name="Ohm R.A."/>
            <person name="Grigoriev I.V."/>
            <person name="Pringle A."/>
        </authorList>
    </citation>
    <scope>NUCLEOTIDE SEQUENCE [LARGE SCALE GENOMIC DNA]</scope>
    <source>
        <strain evidence="6 7">SKay4041</strain>
    </source>
</reference>
<evidence type="ECO:0000256" key="2">
    <source>
        <dbReference type="ARBA" id="ARBA00022692"/>
    </source>
</evidence>
<sequence length="708" mass="78133">MASTPKALLALENEENGVEHVQKRWIAVRPPLQTGGPSVLRALDVDSVQSLGPSPPPSFQQARFAVILRRQRLPTDRTSIKYHANIPSRFINLSNAFEFAGWGSLTRIQLTEADYDAGRRGRELVEKEKVLGQFTACALAGNAVLGSVFYALPAVVAVAGIYSPISLFISTLVLFLWRPIMEELASALPISGAPYSYLLNVSTKSVALIGASLLLLDFSSTSVVSASTAVTYLAGEVDHLPFPPWVGAVLLLVAFTIVSLTGVKESARIALAVLSFHLGTMAALIIAAIIRWRIIGFDQLRQNWSRTSTDTTRDIVRQVYYGICLGMLGLTGFECIPAYIARIKPGQFPPVLRNLHLPAVLLNTSLILLLLAIIPLEKIQEGANVLSLLAEVSTGRWLRIWIVVDAIIVLSGGVLTGILSACELFHQLAQHRILPRIFLKTLPRTDSPYISILSFSTFSGMIYASASASLSVVSQMFSLVWLTVMLLFPLSLLLLRFNRGRLPRVKQCHLMVVFLSLVISFAVFTGNVAVNPITAGYFSAYFVGVVILFSVTQNKIRLLRCVYWLYDQHPILHDSCFTSGWGGILISMMKHLKRRPLCILTKTDEINHLFQMISYVQKNEETSCLKIVHFHEEEDGIPSELEANAKILDEAFPEITIDLILVQGRFNPESLSALAHHMNIPTSLMFMGCPGRSFQYSVAEMGTRVILL</sequence>
<feature type="transmembrane region" description="Helical" evidence="5">
    <location>
        <begin position="130"/>
        <end position="150"/>
    </location>
</feature>
<comment type="subcellular location">
    <subcellularLocation>
        <location evidence="1">Membrane</location>
        <topology evidence="1">Multi-pass membrane protein</topology>
    </subcellularLocation>
</comment>
<dbReference type="GO" id="GO:0005886">
    <property type="term" value="C:plasma membrane"/>
    <property type="evidence" value="ECO:0007669"/>
    <property type="project" value="TreeGrafter"/>
</dbReference>
<dbReference type="GO" id="GO:0015171">
    <property type="term" value="F:amino acid transmembrane transporter activity"/>
    <property type="evidence" value="ECO:0007669"/>
    <property type="project" value="TreeGrafter"/>
</dbReference>
<feature type="transmembrane region" description="Helical" evidence="5">
    <location>
        <begin position="355"/>
        <end position="376"/>
    </location>
</feature>
<name>A0A2A9NJM3_9AGAR</name>
<dbReference type="PANTHER" id="PTHR43243:SF20">
    <property type="entry name" value="CATIONIC AMINO ACID TRANSPORTER 3"/>
    <property type="match status" value="1"/>
</dbReference>
<feature type="transmembrane region" description="Helical" evidence="5">
    <location>
        <begin position="478"/>
        <end position="497"/>
    </location>
</feature>
<evidence type="ECO:0008006" key="8">
    <source>
        <dbReference type="Google" id="ProtNLM"/>
    </source>
</evidence>
<evidence type="ECO:0000313" key="6">
    <source>
        <dbReference type="EMBL" id="PFH51185.1"/>
    </source>
</evidence>
<dbReference type="InterPro" id="IPR002293">
    <property type="entry name" value="AA/rel_permease1"/>
</dbReference>
<keyword evidence="4 5" id="KW-0472">Membrane</keyword>